<dbReference type="InterPro" id="IPR011990">
    <property type="entry name" value="TPR-like_helical_dom_sf"/>
</dbReference>
<evidence type="ECO:0000313" key="10">
    <source>
        <dbReference type="Proteomes" id="UP000029736"/>
    </source>
</evidence>
<dbReference type="Proteomes" id="UP000029736">
    <property type="component" value="Unassembled WGS sequence"/>
</dbReference>
<protein>
    <recommendedName>
        <fullName evidence="11">Carbohydrate-binding protein SusD</fullName>
    </recommendedName>
</protein>
<dbReference type="GO" id="GO:0009279">
    <property type="term" value="C:cell outer membrane"/>
    <property type="evidence" value="ECO:0007669"/>
    <property type="project" value="UniProtKB-SubCell"/>
</dbReference>
<feature type="domain" description="SusD-like N-terminal" evidence="8">
    <location>
        <begin position="103"/>
        <end position="250"/>
    </location>
</feature>
<dbReference type="PROSITE" id="PS51257">
    <property type="entry name" value="PROKAR_LIPOPROTEIN"/>
    <property type="match status" value="1"/>
</dbReference>
<evidence type="ECO:0000256" key="6">
    <source>
        <dbReference type="SAM" id="SignalP"/>
    </source>
</evidence>
<dbReference type="EMBL" id="JPOS01000081">
    <property type="protein sequence ID" value="KGE86269.1"/>
    <property type="molecule type" value="Genomic_DNA"/>
</dbReference>
<accession>A0A098S1P3</accession>
<evidence type="ECO:0000313" key="9">
    <source>
        <dbReference type="EMBL" id="KGE86269.1"/>
    </source>
</evidence>
<dbReference type="OrthoDB" id="9792139at2"/>
<dbReference type="InterPro" id="IPR033985">
    <property type="entry name" value="SusD-like_N"/>
</dbReference>
<evidence type="ECO:0000259" key="8">
    <source>
        <dbReference type="Pfam" id="PF14322"/>
    </source>
</evidence>
<dbReference type="SUPFAM" id="SSF48452">
    <property type="entry name" value="TPR-like"/>
    <property type="match status" value="1"/>
</dbReference>
<keyword evidence="4" id="KW-0472">Membrane</keyword>
<dbReference type="InterPro" id="IPR012944">
    <property type="entry name" value="SusD_RagB_dom"/>
</dbReference>
<feature type="domain" description="RagB/SusD" evidence="7">
    <location>
        <begin position="370"/>
        <end position="479"/>
    </location>
</feature>
<reference evidence="9 10" key="1">
    <citation type="journal article" date="2014" name="Int. J. Syst. Evol. Microbiol.">
        <title>Phaeodactylibacter xiamenensis gen. nov., sp. nov., a member of the family Saprospiraceae isolated from the marine alga Phaeodactylum tricornutum.</title>
        <authorList>
            <person name="Chen Z.Jr."/>
            <person name="Lei X."/>
            <person name="Lai Q."/>
            <person name="Li Y."/>
            <person name="Zhang B."/>
            <person name="Zhang J."/>
            <person name="Zhang H."/>
            <person name="Yang L."/>
            <person name="Zheng W."/>
            <person name="Tian Y."/>
            <person name="Yu Z."/>
            <person name="Xu H.Jr."/>
            <person name="Zheng T."/>
        </authorList>
    </citation>
    <scope>NUCLEOTIDE SEQUENCE [LARGE SCALE GENOMIC DNA]</scope>
    <source>
        <strain evidence="9 10">KD52</strain>
    </source>
</reference>
<evidence type="ECO:0000259" key="7">
    <source>
        <dbReference type="Pfam" id="PF07980"/>
    </source>
</evidence>
<dbReference type="AlphaFoldDB" id="A0A098S1P3"/>
<feature type="chain" id="PRO_5001939692" description="Carbohydrate-binding protein SusD" evidence="6">
    <location>
        <begin position="23"/>
        <end position="518"/>
    </location>
</feature>
<comment type="similarity">
    <text evidence="2">Belongs to the SusD family.</text>
</comment>
<gene>
    <name evidence="9" type="ORF">IX84_22930</name>
</gene>
<comment type="subcellular location">
    <subcellularLocation>
        <location evidence="1">Cell outer membrane</location>
    </subcellularLocation>
</comment>
<comment type="caution">
    <text evidence="9">The sequence shown here is derived from an EMBL/GenBank/DDBJ whole genome shotgun (WGS) entry which is preliminary data.</text>
</comment>
<evidence type="ECO:0000256" key="5">
    <source>
        <dbReference type="ARBA" id="ARBA00023237"/>
    </source>
</evidence>
<dbReference type="Gene3D" id="1.25.40.390">
    <property type="match status" value="1"/>
</dbReference>
<name>A0A098S1P3_9BACT</name>
<sequence>MNTIKQRILALSLLLAFAGCNNDDFFELQNPPEFPWLNMEELERGVVTPYNYAFTSSWSNFFGDDRLIFDCMSDAVYLLPNTSADIPFEEMYLRTTGVEMTKANSGFSLGYKCITHANSVLDFLIENDYRPFDNPTERDLANLDRIQGEMQFMRAYAYFYLTRRHCPVPGAPNFSTEEILPLRLETPLSAEEANSPRYVTTDVIYNQIIDDLKAAKGLLPEAYDAGIHHPSYVQGRATRYAAAAMLGRVYFQMGEFELAEAELDYVISGPFTLSEDPIEAFNKDYAEDGAEVIWATNNHDPEIIRPNKVPTSMNWSDYRATNGGRGEYHKRCTWNQFPMSHTILKQVGWMDENLGTTEAALQDKRYQQLFWRIEGNPGTNSADPTQYEMQYPHIKDPHVWGDKYYRATDGQRSNVPVIRLAEMLLTRSIIRFRSGDATGAAEDLNQVRVRAGLEPLASITEQDIHNERIKEMAFEGDRFHYLQALQLPIYPGDREAAPIEYPYTDLYWKLPQSELDFK</sequence>
<organism evidence="9 10">
    <name type="scientific">Phaeodactylibacter xiamenensis</name>
    <dbReference type="NCBI Taxonomy" id="1524460"/>
    <lineage>
        <taxon>Bacteria</taxon>
        <taxon>Pseudomonadati</taxon>
        <taxon>Bacteroidota</taxon>
        <taxon>Saprospiria</taxon>
        <taxon>Saprospirales</taxon>
        <taxon>Haliscomenobacteraceae</taxon>
        <taxon>Phaeodactylibacter</taxon>
    </lineage>
</organism>
<proteinExistence type="inferred from homology"/>
<evidence type="ECO:0000256" key="4">
    <source>
        <dbReference type="ARBA" id="ARBA00023136"/>
    </source>
</evidence>
<dbReference type="Pfam" id="PF14322">
    <property type="entry name" value="SusD-like_3"/>
    <property type="match status" value="1"/>
</dbReference>
<feature type="signal peptide" evidence="6">
    <location>
        <begin position="1"/>
        <end position="22"/>
    </location>
</feature>
<dbReference type="STRING" id="1524460.IX84_22930"/>
<dbReference type="Pfam" id="PF07980">
    <property type="entry name" value="SusD_RagB"/>
    <property type="match status" value="1"/>
</dbReference>
<dbReference type="RefSeq" id="WP_044225832.1">
    <property type="nucleotide sequence ID" value="NZ_CAKZLC010000213.1"/>
</dbReference>
<keyword evidence="5" id="KW-0998">Cell outer membrane</keyword>
<evidence type="ECO:0008006" key="11">
    <source>
        <dbReference type="Google" id="ProtNLM"/>
    </source>
</evidence>
<keyword evidence="3 6" id="KW-0732">Signal</keyword>
<evidence type="ECO:0000256" key="1">
    <source>
        <dbReference type="ARBA" id="ARBA00004442"/>
    </source>
</evidence>
<evidence type="ECO:0000256" key="3">
    <source>
        <dbReference type="ARBA" id="ARBA00022729"/>
    </source>
</evidence>
<keyword evidence="10" id="KW-1185">Reference proteome</keyword>
<evidence type="ECO:0000256" key="2">
    <source>
        <dbReference type="ARBA" id="ARBA00006275"/>
    </source>
</evidence>